<sequence length="256" mass="28314">MDHAEKPPAPTRVPKACDRCRIKKAKCCGGQPCYRCRTNDTLCVFGDKVKAKRTPYPRGYVEMLERQQTQLVTGLQMMYRTLVDIGSWTGERLPRYKDCPATHDILDALGVVSAQNVEQPDSMVPRFQDIHRVTNFKAVDDSTTFDLLDDNDGACGSSNEAGEILSGDKPSSLLADSIGQWQPEKESTLVVSALALAERSATTMNHAAASPGDDPSATYSNSIFHQPLWTLTDDVNNTTNLANHEDYFDTWLTHVS</sequence>
<dbReference type="AlphaFoldDB" id="A0AB34KDY5"/>
<protein>
    <recommendedName>
        <fullName evidence="2">Zn(2)-C6 fungal-type domain-containing protein</fullName>
    </recommendedName>
</protein>
<proteinExistence type="predicted"/>
<feature type="domain" description="Zn(2)-C6 fungal-type" evidence="2">
    <location>
        <begin position="16"/>
        <end position="45"/>
    </location>
</feature>
<evidence type="ECO:0000313" key="4">
    <source>
        <dbReference type="Proteomes" id="UP000803884"/>
    </source>
</evidence>
<organism evidence="3 4">
    <name type="scientific">Cladosporium halotolerans</name>
    <dbReference type="NCBI Taxonomy" id="1052096"/>
    <lineage>
        <taxon>Eukaryota</taxon>
        <taxon>Fungi</taxon>
        <taxon>Dikarya</taxon>
        <taxon>Ascomycota</taxon>
        <taxon>Pezizomycotina</taxon>
        <taxon>Dothideomycetes</taxon>
        <taxon>Dothideomycetidae</taxon>
        <taxon>Cladosporiales</taxon>
        <taxon>Cladosporiaceae</taxon>
        <taxon>Cladosporium</taxon>
    </lineage>
</organism>
<comment type="caution">
    <text evidence="3">The sequence shown here is derived from an EMBL/GenBank/DDBJ whole genome shotgun (WGS) entry which is preliminary data.</text>
</comment>
<dbReference type="SMART" id="SM00066">
    <property type="entry name" value="GAL4"/>
    <property type="match status" value="1"/>
</dbReference>
<dbReference type="Pfam" id="PF00172">
    <property type="entry name" value="Zn_clus"/>
    <property type="match status" value="1"/>
</dbReference>
<accession>A0AB34KDY5</accession>
<keyword evidence="1" id="KW-0539">Nucleus</keyword>
<evidence type="ECO:0000256" key="1">
    <source>
        <dbReference type="ARBA" id="ARBA00023242"/>
    </source>
</evidence>
<dbReference type="PROSITE" id="PS50048">
    <property type="entry name" value="ZN2_CY6_FUNGAL_2"/>
    <property type="match status" value="1"/>
</dbReference>
<dbReference type="InterPro" id="IPR036864">
    <property type="entry name" value="Zn2-C6_fun-type_DNA-bd_sf"/>
</dbReference>
<dbReference type="PROSITE" id="PS00463">
    <property type="entry name" value="ZN2_CY6_FUNGAL_1"/>
    <property type="match status" value="1"/>
</dbReference>
<dbReference type="GO" id="GO:0000981">
    <property type="term" value="F:DNA-binding transcription factor activity, RNA polymerase II-specific"/>
    <property type="evidence" value="ECO:0007669"/>
    <property type="project" value="InterPro"/>
</dbReference>
<dbReference type="Proteomes" id="UP000803884">
    <property type="component" value="Unassembled WGS sequence"/>
</dbReference>
<dbReference type="Gene3D" id="4.10.240.10">
    <property type="entry name" value="Zn(2)-C6 fungal-type DNA-binding domain"/>
    <property type="match status" value="1"/>
</dbReference>
<reference evidence="3 4" key="1">
    <citation type="journal article" date="2020" name="Microbiol. Resour. Announc.">
        <title>Draft Genome Sequence of a Cladosporium Species Isolated from the Mesophotic Ascidian Didemnum maculosum.</title>
        <authorList>
            <person name="Gioti A."/>
            <person name="Siaperas R."/>
            <person name="Nikolaivits E."/>
            <person name="Le Goff G."/>
            <person name="Ouazzani J."/>
            <person name="Kotoulas G."/>
            <person name="Topakas E."/>
        </authorList>
    </citation>
    <scope>NUCLEOTIDE SEQUENCE [LARGE SCALE GENOMIC DNA]</scope>
    <source>
        <strain evidence="3 4">TM138-S3</strain>
    </source>
</reference>
<dbReference type="InterPro" id="IPR052783">
    <property type="entry name" value="Metabolic/Drug-Res_Regulator"/>
</dbReference>
<name>A0AB34KDY5_9PEZI</name>
<dbReference type="InterPro" id="IPR001138">
    <property type="entry name" value="Zn2Cys6_DnaBD"/>
</dbReference>
<keyword evidence="4" id="KW-1185">Reference proteome</keyword>
<dbReference type="GeneID" id="96010631"/>
<evidence type="ECO:0000259" key="2">
    <source>
        <dbReference type="PROSITE" id="PS50048"/>
    </source>
</evidence>
<dbReference type="PANTHER" id="PTHR47655:SF3">
    <property type="entry name" value="ZN(II)2CYS6 TRANSCRIPTION FACTOR (EUROFUNG)"/>
    <property type="match status" value="1"/>
</dbReference>
<dbReference type="EMBL" id="JAAQHG020000060">
    <property type="protein sequence ID" value="KAL1582197.1"/>
    <property type="molecule type" value="Genomic_DNA"/>
</dbReference>
<evidence type="ECO:0000313" key="3">
    <source>
        <dbReference type="EMBL" id="KAL1582197.1"/>
    </source>
</evidence>
<dbReference type="CDD" id="cd00067">
    <property type="entry name" value="GAL4"/>
    <property type="match status" value="1"/>
</dbReference>
<dbReference type="PANTHER" id="PTHR47655">
    <property type="entry name" value="QUINIC ACID UTILIZATION ACTIVATOR"/>
    <property type="match status" value="1"/>
</dbReference>
<dbReference type="SUPFAM" id="SSF57701">
    <property type="entry name" value="Zn2/Cys6 DNA-binding domain"/>
    <property type="match status" value="1"/>
</dbReference>
<dbReference type="RefSeq" id="XP_069225304.1">
    <property type="nucleotide sequence ID" value="XM_069377793.1"/>
</dbReference>
<dbReference type="GO" id="GO:0008270">
    <property type="term" value="F:zinc ion binding"/>
    <property type="evidence" value="ECO:0007669"/>
    <property type="project" value="InterPro"/>
</dbReference>
<gene>
    <name evidence="3" type="ORF">WHR41_09189</name>
</gene>